<sequence length="187" mass="20843">MILGSKQMIWLSLSSCNVLKKLRENVQSKQLLKFVKGLNDSFEFVRLKVLLTVPLPDMNAVFNMAINHEAQQGCGANQVMSQVMCTQKDSAQGVSLSDATQHELPASFVTAITQNPIAGFTNDQYEKLMYLINNTQINAGNGNGTVKPLVNQILVDHAIGDKVIAWKCDMLVYQNTFKTWGFRFRGN</sequence>
<evidence type="ECO:0000313" key="2">
    <source>
        <dbReference type="Proteomes" id="UP001060085"/>
    </source>
</evidence>
<name>A0ACC0BE82_CATRO</name>
<comment type="caution">
    <text evidence="1">The sequence shown here is derived from an EMBL/GenBank/DDBJ whole genome shotgun (WGS) entry which is preliminary data.</text>
</comment>
<proteinExistence type="predicted"/>
<keyword evidence="2" id="KW-1185">Reference proteome</keyword>
<evidence type="ECO:0000313" key="1">
    <source>
        <dbReference type="EMBL" id="KAI5670949.1"/>
    </source>
</evidence>
<dbReference type="EMBL" id="CM044703">
    <property type="protein sequence ID" value="KAI5670949.1"/>
    <property type="molecule type" value="Genomic_DNA"/>
</dbReference>
<gene>
    <name evidence="1" type="ORF">M9H77_11313</name>
</gene>
<reference evidence="2" key="1">
    <citation type="journal article" date="2023" name="Nat. Plants">
        <title>Single-cell RNA sequencing provides a high-resolution roadmap for understanding the multicellular compartmentation of specialized metabolism.</title>
        <authorList>
            <person name="Sun S."/>
            <person name="Shen X."/>
            <person name="Li Y."/>
            <person name="Li Y."/>
            <person name="Wang S."/>
            <person name="Li R."/>
            <person name="Zhang H."/>
            <person name="Shen G."/>
            <person name="Guo B."/>
            <person name="Wei J."/>
            <person name="Xu J."/>
            <person name="St-Pierre B."/>
            <person name="Chen S."/>
            <person name="Sun C."/>
        </authorList>
    </citation>
    <scope>NUCLEOTIDE SEQUENCE [LARGE SCALE GENOMIC DNA]</scope>
</reference>
<organism evidence="1 2">
    <name type="scientific">Catharanthus roseus</name>
    <name type="common">Madagascar periwinkle</name>
    <name type="synonym">Vinca rosea</name>
    <dbReference type="NCBI Taxonomy" id="4058"/>
    <lineage>
        <taxon>Eukaryota</taxon>
        <taxon>Viridiplantae</taxon>
        <taxon>Streptophyta</taxon>
        <taxon>Embryophyta</taxon>
        <taxon>Tracheophyta</taxon>
        <taxon>Spermatophyta</taxon>
        <taxon>Magnoliopsida</taxon>
        <taxon>eudicotyledons</taxon>
        <taxon>Gunneridae</taxon>
        <taxon>Pentapetalae</taxon>
        <taxon>asterids</taxon>
        <taxon>lamiids</taxon>
        <taxon>Gentianales</taxon>
        <taxon>Apocynaceae</taxon>
        <taxon>Rauvolfioideae</taxon>
        <taxon>Vinceae</taxon>
        <taxon>Catharanthinae</taxon>
        <taxon>Catharanthus</taxon>
    </lineage>
</organism>
<protein>
    <submittedName>
        <fullName evidence="1">Uncharacterized protein</fullName>
    </submittedName>
</protein>
<accession>A0ACC0BE82</accession>
<dbReference type="Proteomes" id="UP001060085">
    <property type="component" value="Linkage Group LG03"/>
</dbReference>